<evidence type="ECO:0000313" key="2">
    <source>
        <dbReference type="EMBL" id="CAJ0610121.1"/>
    </source>
</evidence>
<reference evidence="2" key="1">
    <citation type="submission" date="2023-07" db="EMBL/GenBank/DDBJ databases">
        <authorList>
            <consortium name="CYATHOMIX"/>
        </authorList>
    </citation>
    <scope>NUCLEOTIDE SEQUENCE</scope>
    <source>
        <strain evidence="2">N/A</strain>
    </source>
</reference>
<dbReference type="Proteomes" id="UP001176961">
    <property type="component" value="Unassembled WGS sequence"/>
</dbReference>
<feature type="region of interest" description="Disordered" evidence="1">
    <location>
        <begin position="1"/>
        <end position="28"/>
    </location>
</feature>
<proteinExistence type="predicted"/>
<comment type="caution">
    <text evidence="2">The sequence shown here is derived from an EMBL/GenBank/DDBJ whole genome shotgun (WGS) entry which is preliminary data.</text>
</comment>
<gene>
    <name evidence="2" type="ORF">CYNAS_LOCUS22104</name>
</gene>
<accession>A0AA36HGS6</accession>
<dbReference type="EMBL" id="CATQJL010000326">
    <property type="protein sequence ID" value="CAJ0610121.1"/>
    <property type="molecule type" value="Genomic_DNA"/>
</dbReference>
<name>A0AA36HGS6_CYLNA</name>
<protein>
    <submittedName>
        <fullName evidence="2">Uncharacterized protein</fullName>
    </submittedName>
</protein>
<evidence type="ECO:0000256" key="1">
    <source>
        <dbReference type="SAM" id="MobiDB-lite"/>
    </source>
</evidence>
<sequence length="72" mass="7903">MKMKTPKMDDSLTIEDQELSGKANAMERSSAPSLIFSHEAIDKKLGSMWCSSTKFGRVLLKPPLGLNTTTVC</sequence>
<dbReference type="AlphaFoldDB" id="A0AA36HGS6"/>
<keyword evidence="3" id="KW-1185">Reference proteome</keyword>
<feature type="compositionally biased region" description="Basic and acidic residues" evidence="1">
    <location>
        <begin position="1"/>
        <end position="10"/>
    </location>
</feature>
<evidence type="ECO:0000313" key="3">
    <source>
        <dbReference type="Proteomes" id="UP001176961"/>
    </source>
</evidence>
<organism evidence="2 3">
    <name type="scientific">Cylicocyclus nassatus</name>
    <name type="common">Nematode worm</name>
    <dbReference type="NCBI Taxonomy" id="53992"/>
    <lineage>
        <taxon>Eukaryota</taxon>
        <taxon>Metazoa</taxon>
        <taxon>Ecdysozoa</taxon>
        <taxon>Nematoda</taxon>
        <taxon>Chromadorea</taxon>
        <taxon>Rhabditida</taxon>
        <taxon>Rhabditina</taxon>
        <taxon>Rhabditomorpha</taxon>
        <taxon>Strongyloidea</taxon>
        <taxon>Strongylidae</taxon>
        <taxon>Cylicocyclus</taxon>
    </lineage>
</organism>